<keyword evidence="1" id="KW-1133">Transmembrane helix</keyword>
<dbReference type="Pfam" id="PF22607">
    <property type="entry name" value="FAD_binding-like"/>
    <property type="match status" value="1"/>
</dbReference>
<feature type="transmembrane region" description="Helical" evidence="1">
    <location>
        <begin position="397"/>
        <end position="414"/>
    </location>
</feature>
<dbReference type="Gene3D" id="3.30.9.60">
    <property type="match status" value="1"/>
</dbReference>
<dbReference type="Proteomes" id="UP000803844">
    <property type="component" value="Unassembled WGS sequence"/>
</dbReference>
<dbReference type="OrthoDB" id="16820at2759"/>
<keyword evidence="1" id="KW-0812">Transmembrane</keyword>
<dbReference type="InterPro" id="IPR036188">
    <property type="entry name" value="FAD/NAD-bd_sf"/>
</dbReference>
<dbReference type="GeneID" id="63837405"/>
<organism evidence="3 4">
    <name type="scientific">Cryphonectria parasitica (strain ATCC 38755 / EP155)</name>
    <dbReference type="NCBI Taxonomy" id="660469"/>
    <lineage>
        <taxon>Eukaryota</taxon>
        <taxon>Fungi</taxon>
        <taxon>Dikarya</taxon>
        <taxon>Ascomycota</taxon>
        <taxon>Pezizomycotina</taxon>
        <taxon>Sordariomycetes</taxon>
        <taxon>Sordariomycetidae</taxon>
        <taxon>Diaporthales</taxon>
        <taxon>Cryphonectriaceae</taxon>
        <taxon>Cryphonectria-Endothia species complex</taxon>
        <taxon>Cryphonectria</taxon>
    </lineage>
</organism>
<dbReference type="SUPFAM" id="SSF54373">
    <property type="entry name" value="FAD-linked reductases, C-terminal domain"/>
    <property type="match status" value="1"/>
</dbReference>
<name>A0A9P4Y561_CRYP1</name>
<evidence type="ECO:0000256" key="1">
    <source>
        <dbReference type="SAM" id="Phobius"/>
    </source>
</evidence>
<keyword evidence="1" id="KW-0472">Membrane</keyword>
<dbReference type="InterPro" id="IPR053212">
    <property type="entry name" value="DHP_3-monooxygenase"/>
</dbReference>
<sequence>MLTSAVIVGGSLSGLIHGLYLKRQGVNVTILEQDVNEERSSHNAGIQISDNVNKFLRQNDITGARLAFQSQAMHWSLRTRPKVYSSSTATRYWTNWGYVYRILRANFDGYVSKACPDPPAARPSDGQVQYLTGKRVTGMQYADGLVSLDYVDATGKEGSLSSELVIGADGNHSTVRKLVQAPQAEPENYAGYFAWRGSVPVRDVSKETADFFLNGICFDLLGNKSYILCYVIPTDHGSFESGELLLNWLLYQDLKEGSPEEEAIFTDIHGRRAQRTIPQGLANPIVWETRRSALVQRMIPPFAELLTKSPTPFVTKIFEALGSQASFCEGHVILVGDALASYRPNIGRATDQAAAHCLTLAEVLQGKKSVEAWDRETCREAKRVTLLSRFMSEFTRGTWFSFFKAAVFFLWFNWRNKPLKG</sequence>
<evidence type="ECO:0000313" key="4">
    <source>
        <dbReference type="Proteomes" id="UP000803844"/>
    </source>
</evidence>
<gene>
    <name evidence="3" type="ORF">M406DRAFT_327991</name>
</gene>
<dbReference type="PANTHER" id="PTHR47469:SF2">
    <property type="entry name" value="OS06G0597600 PROTEIN"/>
    <property type="match status" value="1"/>
</dbReference>
<evidence type="ECO:0000313" key="3">
    <source>
        <dbReference type="EMBL" id="KAF3766876.1"/>
    </source>
</evidence>
<dbReference type="AlphaFoldDB" id="A0A9P4Y561"/>
<keyword evidence="4" id="KW-1185">Reference proteome</keyword>
<accession>A0A9P4Y561</accession>
<dbReference type="PANTHER" id="PTHR47469">
    <property type="entry name" value="MONOOXYGENASE-LIKE"/>
    <property type="match status" value="1"/>
</dbReference>
<feature type="domain" description="2,6-dihydroxypyridine 3-monooxygenase substrate binding" evidence="2">
    <location>
        <begin position="189"/>
        <end position="317"/>
    </location>
</feature>
<dbReference type="PRINTS" id="PR00420">
    <property type="entry name" value="RNGMNOXGNASE"/>
</dbReference>
<dbReference type="SUPFAM" id="SSF51905">
    <property type="entry name" value="FAD/NAD(P)-binding domain"/>
    <property type="match status" value="1"/>
</dbReference>
<dbReference type="RefSeq" id="XP_040777837.1">
    <property type="nucleotide sequence ID" value="XM_040920276.1"/>
</dbReference>
<protein>
    <submittedName>
        <fullName evidence="3">FAD binding domain protein</fullName>
    </submittedName>
</protein>
<dbReference type="InterPro" id="IPR054707">
    <property type="entry name" value="DhpH_subs-bd"/>
</dbReference>
<dbReference type="EMBL" id="MU032346">
    <property type="protein sequence ID" value="KAF3766876.1"/>
    <property type="molecule type" value="Genomic_DNA"/>
</dbReference>
<reference evidence="3" key="1">
    <citation type="journal article" date="2020" name="Phytopathology">
        <title>Genome sequence of the chestnut blight fungus Cryphonectria parasitica EP155: A fundamental resource for an archetypical invasive plant pathogen.</title>
        <authorList>
            <person name="Crouch J.A."/>
            <person name="Dawe A."/>
            <person name="Aerts A."/>
            <person name="Barry K."/>
            <person name="Churchill A.C.L."/>
            <person name="Grimwood J."/>
            <person name="Hillman B."/>
            <person name="Milgroom M.G."/>
            <person name="Pangilinan J."/>
            <person name="Smith M."/>
            <person name="Salamov A."/>
            <person name="Schmutz J."/>
            <person name="Yadav J."/>
            <person name="Grigoriev I.V."/>
            <person name="Nuss D."/>
        </authorList>
    </citation>
    <scope>NUCLEOTIDE SEQUENCE</scope>
    <source>
        <strain evidence="3">EP155</strain>
    </source>
</reference>
<dbReference type="Gene3D" id="3.50.50.60">
    <property type="entry name" value="FAD/NAD(P)-binding domain"/>
    <property type="match status" value="1"/>
</dbReference>
<evidence type="ECO:0000259" key="2">
    <source>
        <dbReference type="Pfam" id="PF22607"/>
    </source>
</evidence>
<comment type="caution">
    <text evidence="3">The sequence shown here is derived from an EMBL/GenBank/DDBJ whole genome shotgun (WGS) entry which is preliminary data.</text>
</comment>
<proteinExistence type="predicted"/>